<feature type="compositionally biased region" description="Polar residues" evidence="2">
    <location>
        <begin position="67"/>
        <end position="79"/>
    </location>
</feature>
<keyword evidence="1" id="KW-0238">DNA-binding</keyword>
<evidence type="ECO:0000313" key="5">
    <source>
        <dbReference type="EMBL" id="AXH70428.1"/>
    </source>
</evidence>
<dbReference type="InterPro" id="IPR042261">
    <property type="entry name" value="Lsr2-like_dimerization"/>
</dbReference>
<dbReference type="Proteomes" id="UP000257597">
    <property type="component" value="Segment"/>
</dbReference>
<organism evidence="5 6">
    <name type="scientific">Gordonia phage Daredevil</name>
    <dbReference type="NCBI Taxonomy" id="2283286"/>
    <lineage>
        <taxon>Viruses</taxon>
        <taxon>Duplodnaviria</taxon>
        <taxon>Heunggongvirae</taxon>
        <taxon>Uroviricota</taxon>
        <taxon>Caudoviricetes</taxon>
        <taxon>Daredevilvirus</taxon>
        <taxon>Daredevilvirus daredevil</taxon>
    </lineage>
</organism>
<evidence type="ECO:0000313" key="6">
    <source>
        <dbReference type="Proteomes" id="UP000257597"/>
    </source>
</evidence>
<dbReference type="Gene3D" id="3.30.60.230">
    <property type="entry name" value="Lsr2, dimerization domain"/>
    <property type="match status" value="1"/>
</dbReference>
<dbReference type="EMBL" id="MH590603">
    <property type="protein sequence ID" value="AXH70428.1"/>
    <property type="molecule type" value="Genomic_DNA"/>
</dbReference>
<dbReference type="InterPro" id="IPR024412">
    <property type="entry name" value="Lsr2_dim_dom"/>
</dbReference>
<feature type="domain" description="Lsr2 dimerization" evidence="3">
    <location>
        <begin position="2"/>
        <end position="61"/>
    </location>
</feature>
<keyword evidence="6" id="KW-1185">Reference proteome</keyword>
<dbReference type="InterPro" id="IPR036625">
    <property type="entry name" value="E3-bd_dom_sf"/>
</dbReference>
<evidence type="ECO:0000256" key="1">
    <source>
        <dbReference type="ARBA" id="ARBA00023125"/>
    </source>
</evidence>
<protein>
    <recommendedName>
        <fullName evidence="7">Lsr2-like DNA bridging protein</fullName>
    </recommendedName>
</protein>
<name>A0A345MIP7_9CAUD</name>
<dbReference type="Pfam" id="PF23359">
    <property type="entry name" value="Lsr2_DNA-bd"/>
    <property type="match status" value="1"/>
</dbReference>
<evidence type="ECO:0000259" key="4">
    <source>
        <dbReference type="Pfam" id="PF23359"/>
    </source>
</evidence>
<dbReference type="GO" id="GO:0016746">
    <property type="term" value="F:acyltransferase activity"/>
    <property type="evidence" value="ECO:0007669"/>
    <property type="project" value="InterPro"/>
</dbReference>
<dbReference type="Pfam" id="PF11774">
    <property type="entry name" value="Lsr2"/>
    <property type="match status" value="1"/>
</dbReference>
<dbReference type="RefSeq" id="YP_009807154.1">
    <property type="nucleotide sequence ID" value="NC_048021.1"/>
</dbReference>
<accession>A0A345MIP7</accession>
<gene>
    <name evidence="5" type="primary">40</name>
    <name evidence="5" type="ORF">SEA_DAREDEVIL_40</name>
</gene>
<dbReference type="InterPro" id="IPR055370">
    <property type="entry name" value="Lsr2_DNA-bd"/>
</dbReference>
<reference evidence="6" key="1">
    <citation type="submission" date="2018-07" db="EMBL/GenBank/DDBJ databases">
        <authorList>
            <person name="Quirk P.G."/>
            <person name="Krulwich T.A."/>
        </authorList>
    </citation>
    <scope>NUCLEOTIDE SEQUENCE [LARGE SCALE GENOMIC DNA]</scope>
</reference>
<dbReference type="GeneID" id="54998031"/>
<evidence type="ECO:0000259" key="3">
    <source>
        <dbReference type="Pfam" id="PF11774"/>
    </source>
</evidence>
<dbReference type="KEGG" id="vg:54998031"/>
<feature type="domain" description="Lsr2 DNA-binding" evidence="4">
    <location>
        <begin position="85"/>
        <end position="117"/>
    </location>
</feature>
<sequence>MRRDKIEYYDDIDGKLLDEKTMMRAQVSWLGVDYEVQTSAANYKKLEKQMVKLVETATKIGGRKRQPSTGAPANGSNGSAHAAYTMKDVRDWAVANGIEVNPKGRIPNDIIEQYEAATE</sequence>
<dbReference type="Gene3D" id="4.10.320.10">
    <property type="entry name" value="E3-binding domain"/>
    <property type="match status" value="1"/>
</dbReference>
<proteinExistence type="predicted"/>
<evidence type="ECO:0008006" key="7">
    <source>
        <dbReference type="Google" id="ProtNLM"/>
    </source>
</evidence>
<feature type="region of interest" description="Disordered" evidence="2">
    <location>
        <begin position="58"/>
        <end position="81"/>
    </location>
</feature>
<evidence type="ECO:0000256" key="2">
    <source>
        <dbReference type="SAM" id="MobiDB-lite"/>
    </source>
</evidence>
<dbReference type="GO" id="GO:0003677">
    <property type="term" value="F:DNA binding"/>
    <property type="evidence" value="ECO:0007669"/>
    <property type="project" value="UniProtKB-KW"/>
</dbReference>